<dbReference type="Proteomes" id="UP000011715">
    <property type="component" value="Unassembled WGS sequence"/>
</dbReference>
<reference evidence="4" key="2">
    <citation type="submission" date="2010-05" db="EMBL/GenBank/DDBJ databases">
        <title>The genome sequence of Magnaporthe poae strain ATCC 64411.</title>
        <authorList>
            <person name="Ma L.-J."/>
            <person name="Dead R."/>
            <person name="Young S."/>
            <person name="Zeng Q."/>
            <person name="Koehrsen M."/>
            <person name="Alvarado L."/>
            <person name="Berlin A."/>
            <person name="Chapman S.B."/>
            <person name="Chen Z."/>
            <person name="Freedman E."/>
            <person name="Gellesch M."/>
            <person name="Goldberg J."/>
            <person name="Griggs A."/>
            <person name="Gujja S."/>
            <person name="Heilman E.R."/>
            <person name="Heiman D."/>
            <person name="Hepburn T."/>
            <person name="Howarth C."/>
            <person name="Jen D."/>
            <person name="Larson L."/>
            <person name="Mehta T."/>
            <person name="Neiman D."/>
            <person name="Pearson M."/>
            <person name="Roberts A."/>
            <person name="Saif S."/>
            <person name="Shea T."/>
            <person name="Shenoy N."/>
            <person name="Sisk P."/>
            <person name="Stolte C."/>
            <person name="Sykes S."/>
            <person name="Walk T."/>
            <person name="White J."/>
            <person name="Yandava C."/>
            <person name="Haas B."/>
            <person name="Nusbaum C."/>
            <person name="Birren B."/>
        </authorList>
    </citation>
    <scope>NUCLEOTIDE SEQUENCE [LARGE SCALE GENOMIC DNA]</scope>
    <source>
        <strain evidence="4">ATCC 64411 / 73-15</strain>
    </source>
</reference>
<evidence type="ECO:0000313" key="2">
    <source>
        <dbReference type="EMBL" id="KLU86358.1"/>
    </source>
</evidence>
<gene>
    <name evidence="2" type="ORF">MAPG_05372</name>
</gene>
<keyword evidence="4" id="KW-1185">Reference proteome</keyword>
<dbReference type="EMBL" id="ADBL01001276">
    <property type="status" value="NOT_ANNOTATED_CDS"/>
    <property type="molecule type" value="Genomic_DNA"/>
</dbReference>
<organism evidence="3 4">
    <name type="scientific">Magnaporthiopsis poae (strain ATCC 64411 / 73-15)</name>
    <name type="common">Kentucky bluegrass fungus</name>
    <name type="synonym">Magnaporthe poae</name>
    <dbReference type="NCBI Taxonomy" id="644358"/>
    <lineage>
        <taxon>Eukaryota</taxon>
        <taxon>Fungi</taxon>
        <taxon>Dikarya</taxon>
        <taxon>Ascomycota</taxon>
        <taxon>Pezizomycotina</taxon>
        <taxon>Sordariomycetes</taxon>
        <taxon>Sordariomycetidae</taxon>
        <taxon>Magnaporthales</taxon>
        <taxon>Magnaporthaceae</taxon>
        <taxon>Magnaporthiopsis</taxon>
    </lineage>
</organism>
<evidence type="ECO:0000313" key="4">
    <source>
        <dbReference type="Proteomes" id="UP000011715"/>
    </source>
</evidence>
<reference evidence="2" key="1">
    <citation type="submission" date="2010-05" db="EMBL/GenBank/DDBJ databases">
        <title>The Genome Sequence of Magnaporthe poae strain ATCC 64411.</title>
        <authorList>
            <consortium name="The Broad Institute Genome Sequencing Platform"/>
            <consortium name="Broad Institute Genome Sequencing Center for Infectious Disease"/>
            <person name="Ma L.-J."/>
            <person name="Dead R."/>
            <person name="Young S."/>
            <person name="Zeng Q."/>
            <person name="Koehrsen M."/>
            <person name="Alvarado L."/>
            <person name="Berlin A."/>
            <person name="Chapman S.B."/>
            <person name="Chen Z."/>
            <person name="Freedman E."/>
            <person name="Gellesch M."/>
            <person name="Goldberg J."/>
            <person name="Griggs A."/>
            <person name="Gujja S."/>
            <person name="Heilman E.R."/>
            <person name="Heiman D."/>
            <person name="Hepburn T."/>
            <person name="Howarth C."/>
            <person name="Jen D."/>
            <person name="Larson L."/>
            <person name="Mehta T."/>
            <person name="Neiman D."/>
            <person name="Pearson M."/>
            <person name="Roberts A."/>
            <person name="Saif S."/>
            <person name="Shea T."/>
            <person name="Shenoy N."/>
            <person name="Sisk P."/>
            <person name="Stolte C."/>
            <person name="Sykes S."/>
            <person name="Walk T."/>
            <person name="White J."/>
            <person name="Yandava C."/>
            <person name="Haas B."/>
            <person name="Nusbaum C."/>
            <person name="Birren B."/>
        </authorList>
    </citation>
    <scope>NUCLEOTIDE SEQUENCE</scope>
    <source>
        <strain evidence="2">ATCC 64411</strain>
    </source>
</reference>
<dbReference type="EnsemblFungi" id="MAPG_05372T0">
    <property type="protein sequence ID" value="MAPG_05372T0"/>
    <property type="gene ID" value="MAPG_05372"/>
</dbReference>
<accession>A0A0C4DZ80</accession>
<dbReference type="AlphaFoldDB" id="A0A0C4DZ80"/>
<evidence type="ECO:0000313" key="3">
    <source>
        <dbReference type="EnsemblFungi" id="MAPG_05372T0"/>
    </source>
</evidence>
<evidence type="ECO:0000256" key="1">
    <source>
        <dbReference type="SAM" id="MobiDB-lite"/>
    </source>
</evidence>
<dbReference type="EMBL" id="GL876969">
    <property type="protein sequence ID" value="KLU86358.1"/>
    <property type="molecule type" value="Genomic_DNA"/>
</dbReference>
<feature type="region of interest" description="Disordered" evidence="1">
    <location>
        <begin position="94"/>
        <end position="113"/>
    </location>
</feature>
<proteinExistence type="predicted"/>
<dbReference type="VEuPathDB" id="FungiDB:MAPG_05372"/>
<sequence length="113" mass="12343">MGVLVARLVSERPAGGVRKRDGRYGSGTTVLEVIQAVCILLLHAGQFSKRGGRCVSVRKKKVENGTVSAHRRAGKRSNRLASCTLLQQGWCQPSQFQKPQHPAPPVHNKVFDS</sequence>
<reference evidence="2" key="3">
    <citation type="submission" date="2011-03" db="EMBL/GenBank/DDBJ databases">
        <title>Annotation of Magnaporthe poae ATCC 64411.</title>
        <authorList>
            <person name="Ma L.-J."/>
            <person name="Dead R."/>
            <person name="Young S.K."/>
            <person name="Zeng Q."/>
            <person name="Gargeya S."/>
            <person name="Fitzgerald M."/>
            <person name="Haas B."/>
            <person name="Abouelleil A."/>
            <person name="Alvarado L."/>
            <person name="Arachchi H.M."/>
            <person name="Berlin A."/>
            <person name="Brown A."/>
            <person name="Chapman S.B."/>
            <person name="Chen Z."/>
            <person name="Dunbar C."/>
            <person name="Freedman E."/>
            <person name="Gearin G."/>
            <person name="Gellesch M."/>
            <person name="Goldberg J."/>
            <person name="Griggs A."/>
            <person name="Gujja S."/>
            <person name="Heiman D."/>
            <person name="Howarth C."/>
            <person name="Larson L."/>
            <person name="Lui A."/>
            <person name="MacDonald P.J.P."/>
            <person name="Mehta T."/>
            <person name="Montmayeur A."/>
            <person name="Murphy C."/>
            <person name="Neiman D."/>
            <person name="Pearson M."/>
            <person name="Priest M."/>
            <person name="Roberts A."/>
            <person name="Saif S."/>
            <person name="Shea T."/>
            <person name="Shenoy N."/>
            <person name="Sisk P."/>
            <person name="Stolte C."/>
            <person name="Sykes S."/>
            <person name="Yandava C."/>
            <person name="Wortman J."/>
            <person name="Nusbaum C."/>
            <person name="Birren B."/>
        </authorList>
    </citation>
    <scope>NUCLEOTIDE SEQUENCE</scope>
    <source>
        <strain evidence="2">ATCC 64411</strain>
    </source>
</reference>
<protein>
    <submittedName>
        <fullName evidence="2 3">Uncharacterized protein</fullName>
    </submittedName>
</protein>
<reference evidence="3" key="5">
    <citation type="submission" date="2015-06" db="UniProtKB">
        <authorList>
            <consortium name="EnsemblFungi"/>
        </authorList>
    </citation>
    <scope>IDENTIFICATION</scope>
    <source>
        <strain evidence="3">ATCC 64411</strain>
    </source>
</reference>
<reference evidence="3" key="4">
    <citation type="journal article" date="2015" name="G3 (Bethesda)">
        <title>Genome sequences of three phytopathogenic species of the Magnaporthaceae family of fungi.</title>
        <authorList>
            <person name="Okagaki L.H."/>
            <person name="Nunes C.C."/>
            <person name="Sailsbery J."/>
            <person name="Clay B."/>
            <person name="Brown D."/>
            <person name="John T."/>
            <person name="Oh Y."/>
            <person name="Young N."/>
            <person name="Fitzgerald M."/>
            <person name="Haas B.J."/>
            <person name="Zeng Q."/>
            <person name="Young S."/>
            <person name="Adiconis X."/>
            <person name="Fan L."/>
            <person name="Levin J.Z."/>
            <person name="Mitchell T.K."/>
            <person name="Okubara P.A."/>
            <person name="Farman M.L."/>
            <person name="Kohn L.M."/>
            <person name="Birren B."/>
            <person name="Ma L.-J."/>
            <person name="Dean R.A."/>
        </authorList>
    </citation>
    <scope>NUCLEOTIDE SEQUENCE</scope>
    <source>
        <strain evidence="3">ATCC 64411 / 73-15</strain>
    </source>
</reference>
<name>A0A0C4DZ80_MAGP6</name>